<protein>
    <recommendedName>
        <fullName evidence="1">F-box domain-containing protein</fullName>
    </recommendedName>
</protein>
<accession>A0A162THL1</accession>
<proteinExistence type="predicted"/>
<dbReference type="Gene3D" id="1.20.1280.50">
    <property type="match status" value="1"/>
</dbReference>
<dbReference type="OrthoDB" id="10360009at2759"/>
<dbReference type="InterPro" id="IPR001810">
    <property type="entry name" value="F-box_dom"/>
</dbReference>
<dbReference type="EMBL" id="AMYB01000003">
    <property type="protein sequence ID" value="OAD04642.1"/>
    <property type="molecule type" value="Genomic_DNA"/>
</dbReference>
<reference evidence="2 3" key="1">
    <citation type="submission" date="2015-06" db="EMBL/GenBank/DDBJ databases">
        <title>Expansion of signal transduction pathways in fungi by whole-genome duplication.</title>
        <authorList>
            <consortium name="DOE Joint Genome Institute"/>
            <person name="Corrochano L.M."/>
            <person name="Kuo A."/>
            <person name="Marcet-Houben M."/>
            <person name="Polaino S."/>
            <person name="Salamov A."/>
            <person name="Villalobos J.M."/>
            <person name="Alvarez M.I."/>
            <person name="Avalos J."/>
            <person name="Benito E.P."/>
            <person name="Benoit I."/>
            <person name="Burger G."/>
            <person name="Camino L.P."/>
            <person name="Canovas D."/>
            <person name="Cerda-Olmedo E."/>
            <person name="Cheng J.-F."/>
            <person name="Dominguez A."/>
            <person name="Elias M."/>
            <person name="Eslava A.P."/>
            <person name="Glaser F."/>
            <person name="Grimwood J."/>
            <person name="Gutierrez G."/>
            <person name="Heitman J."/>
            <person name="Henrissat B."/>
            <person name="Iturriaga E.A."/>
            <person name="Lang B.F."/>
            <person name="Lavin J.L."/>
            <person name="Lee S."/>
            <person name="Li W."/>
            <person name="Lindquist E."/>
            <person name="Lopez-Garcia S."/>
            <person name="Luque E.M."/>
            <person name="Marcos A.T."/>
            <person name="Martin J."/>
            <person name="Mccluskey K."/>
            <person name="Medina H.R."/>
            <person name="Miralles-Duran A."/>
            <person name="Miyazaki A."/>
            <person name="Munoz-Torres E."/>
            <person name="Oguiza J.A."/>
            <person name="Ohm R."/>
            <person name="Olmedo M."/>
            <person name="Orejas M."/>
            <person name="Ortiz-Castellanos L."/>
            <person name="Pisabarro A.G."/>
            <person name="Rodriguez-Romero J."/>
            <person name="Ruiz-Herrera J."/>
            <person name="Ruiz-Vazquez R."/>
            <person name="Sanz C."/>
            <person name="Schackwitz W."/>
            <person name="Schmutz J."/>
            <person name="Shahriari M."/>
            <person name="Shelest E."/>
            <person name="Silva-Franco F."/>
            <person name="Soanes D."/>
            <person name="Syed K."/>
            <person name="Tagua V.G."/>
            <person name="Talbot N.J."/>
            <person name="Thon M."/>
            <person name="De Vries R.P."/>
            <person name="Wiebenga A."/>
            <person name="Yadav J.S."/>
            <person name="Braun E.L."/>
            <person name="Baker S."/>
            <person name="Garre V."/>
            <person name="Horwitz B."/>
            <person name="Torres-Martinez S."/>
            <person name="Idnurm A."/>
            <person name="Herrera-Estrella A."/>
            <person name="Gabaldon T."/>
            <person name="Grigoriev I.V."/>
        </authorList>
    </citation>
    <scope>NUCLEOTIDE SEQUENCE [LARGE SCALE GENOMIC DNA]</scope>
    <source>
        <strain evidence="2 3">CBS 277.49</strain>
    </source>
</reference>
<dbReference type="VEuPathDB" id="FungiDB:MUCCIDRAFT_108471"/>
<feature type="domain" description="F-box" evidence="1">
    <location>
        <begin position="1"/>
        <end position="47"/>
    </location>
</feature>
<dbReference type="Pfam" id="PF12937">
    <property type="entry name" value="F-box-like"/>
    <property type="match status" value="1"/>
</dbReference>
<name>A0A162THL1_MUCCL</name>
<evidence type="ECO:0000313" key="3">
    <source>
        <dbReference type="Proteomes" id="UP000077051"/>
    </source>
</evidence>
<dbReference type="Proteomes" id="UP000077051">
    <property type="component" value="Unassembled WGS sequence"/>
</dbReference>
<dbReference type="AlphaFoldDB" id="A0A162THL1"/>
<sequence>MTTISSLPEEVLEEIFRFIESNVQPAQCRLVCSKWRHPADSAMFSNTIVLKTKEKAMTLYAQLFSNPSKGESIRHLYIDKSFDSFWMLKTIFGIDAMPNLESFEGEFSSEAFYDTFLDVIKDAPTKFNKLKALPLYQGTVTQEYCDALCACSSTLAEIRIDNEEMYLNDTMKAFAFKLESFGNLETSVMGGNFGKFLRLSYFCKDAFTWKISHWVP</sequence>
<dbReference type="SUPFAM" id="SSF81383">
    <property type="entry name" value="F-box domain"/>
    <property type="match status" value="1"/>
</dbReference>
<organism evidence="2 3">
    <name type="scientific">Mucor lusitanicus CBS 277.49</name>
    <dbReference type="NCBI Taxonomy" id="747725"/>
    <lineage>
        <taxon>Eukaryota</taxon>
        <taxon>Fungi</taxon>
        <taxon>Fungi incertae sedis</taxon>
        <taxon>Mucoromycota</taxon>
        <taxon>Mucoromycotina</taxon>
        <taxon>Mucoromycetes</taxon>
        <taxon>Mucorales</taxon>
        <taxon>Mucorineae</taxon>
        <taxon>Mucoraceae</taxon>
        <taxon>Mucor</taxon>
    </lineage>
</organism>
<evidence type="ECO:0000259" key="1">
    <source>
        <dbReference type="PROSITE" id="PS50181"/>
    </source>
</evidence>
<keyword evidence="3" id="KW-1185">Reference proteome</keyword>
<dbReference type="InterPro" id="IPR036047">
    <property type="entry name" value="F-box-like_dom_sf"/>
</dbReference>
<evidence type="ECO:0000313" key="2">
    <source>
        <dbReference type="EMBL" id="OAD04642.1"/>
    </source>
</evidence>
<dbReference type="PROSITE" id="PS50181">
    <property type="entry name" value="FBOX"/>
    <property type="match status" value="1"/>
</dbReference>
<gene>
    <name evidence="2" type="ORF">MUCCIDRAFT_108471</name>
</gene>
<comment type="caution">
    <text evidence="2">The sequence shown here is derived from an EMBL/GenBank/DDBJ whole genome shotgun (WGS) entry which is preliminary data.</text>
</comment>